<evidence type="ECO:0000259" key="7">
    <source>
        <dbReference type="Pfam" id="PF06862"/>
    </source>
</evidence>
<dbReference type="GO" id="GO:0019843">
    <property type="term" value="F:rRNA binding"/>
    <property type="evidence" value="ECO:0007669"/>
    <property type="project" value="TreeGrafter"/>
</dbReference>
<feature type="compositionally biased region" description="Basic and acidic residues" evidence="6">
    <location>
        <begin position="121"/>
        <end position="138"/>
    </location>
</feature>
<dbReference type="Pfam" id="PF06862">
    <property type="entry name" value="Utp25_C"/>
    <property type="match status" value="1"/>
</dbReference>
<dbReference type="Gene3D" id="3.40.50.300">
    <property type="entry name" value="P-loop containing nucleotide triphosphate hydrolases"/>
    <property type="match status" value="1"/>
</dbReference>
<evidence type="ECO:0000256" key="2">
    <source>
        <dbReference type="ARBA" id="ARBA00009223"/>
    </source>
</evidence>
<evidence type="ECO:0000256" key="5">
    <source>
        <dbReference type="ARBA" id="ARBA00032325"/>
    </source>
</evidence>
<dbReference type="AlphaFoldDB" id="A0A6J8EEE7"/>
<name>A0A6J8EEE7_MYTCO</name>
<comment type="subcellular location">
    <subcellularLocation>
        <location evidence="1">Nucleus</location>
        <location evidence="1">Nucleolus</location>
    </subcellularLocation>
</comment>
<evidence type="ECO:0000256" key="4">
    <source>
        <dbReference type="ARBA" id="ARBA00024421"/>
    </source>
</evidence>
<evidence type="ECO:0000256" key="3">
    <source>
        <dbReference type="ARBA" id="ARBA00023242"/>
    </source>
</evidence>
<evidence type="ECO:0000313" key="10">
    <source>
        <dbReference type="Proteomes" id="UP000507470"/>
    </source>
</evidence>
<dbReference type="InterPro" id="IPR010678">
    <property type="entry name" value="UTP25"/>
</dbReference>
<dbReference type="Pfam" id="PF22916">
    <property type="entry name" value="UTP25_NTPase-like"/>
    <property type="match status" value="1"/>
</dbReference>
<evidence type="ECO:0000259" key="8">
    <source>
        <dbReference type="Pfam" id="PF22916"/>
    </source>
</evidence>
<feature type="domain" description="UTP25 NTP hydrolase-like" evidence="8">
    <location>
        <begin position="273"/>
        <end position="534"/>
    </location>
</feature>
<keyword evidence="3" id="KW-0539">Nucleus</keyword>
<feature type="compositionally biased region" description="Basic residues" evidence="6">
    <location>
        <begin position="1"/>
        <end position="16"/>
    </location>
</feature>
<sequence length="729" mass="84580">MAPKKHGFGNRKRKSQRSGTNGVKKGKYAKSTNQLSTGKPEQSVIEKEDYPSQSEDSSSEEEVNPYQELVSSLKQTSDSDKREDESDIDDLEDSNDDVDNDSEDEDSMEGSDDDVDEEDGKENLKTSDKLDDAEHAVSENESDNSDTSDKLELEDSEEEIDESETEQDDEDLDAQNLDPFLQHFEKEISEEDVTKLGQSQWTKSEMKIAHLGKCTVRTIKGQPQKPDNSSDLKKMHVKQSLCNEVNTTNIKHCSDKGDLSPLQLMVFKILNQYQDLYYPCRTRETGEHLRLVYCLHALNHVLKNRKRVISHNTKMKVPGNEDKDYRDQGLARPKVLIVIPFREAALRIVDVMISLLKSDEKSMVSNKKRFYTEYKLDNTDQRRGVKPEDYESIFTGNTDDHFRIGLGVAKKTLKLYTNFYASDIILASPLGLRTIIGSEGDKERDYDFLSSIEMLIFDQADILMMQNWDHIIHLMKHFHLQPKESHGTDFSRVRMWTLNGWSKYYRQNIVLSSVSDPQLLSLFNKHCCNYNGKITLHRPETKGSISQVVVQLPQVYHKLSCSSYSQLADDRFNFFIQKILPTHKDPVLAQTLIYVPSYFDFVRLRNYFVREDLSFVYISEYTKDKTLSRSRNQFFHGNAHFMLYTERVHFYRRFKVRGIKHIIFYELPLFPHFYSELCNMLIENRQENSSCTVMYSQYDVQKLTEIVGSDRASHMITSSKHIHMFVTGE</sequence>
<dbReference type="OrthoDB" id="10264378at2759"/>
<accession>A0A6J8EEE7</accession>
<evidence type="ECO:0000313" key="9">
    <source>
        <dbReference type="EMBL" id="CAC5418900.1"/>
    </source>
</evidence>
<dbReference type="InterPro" id="IPR053940">
    <property type="entry name" value="UTP25_NTPase-like"/>
</dbReference>
<dbReference type="GO" id="GO:0032040">
    <property type="term" value="C:small-subunit processome"/>
    <property type="evidence" value="ECO:0007669"/>
    <property type="project" value="TreeGrafter"/>
</dbReference>
<organism evidence="9 10">
    <name type="scientific">Mytilus coruscus</name>
    <name type="common">Sea mussel</name>
    <dbReference type="NCBI Taxonomy" id="42192"/>
    <lineage>
        <taxon>Eukaryota</taxon>
        <taxon>Metazoa</taxon>
        <taxon>Spiralia</taxon>
        <taxon>Lophotrochozoa</taxon>
        <taxon>Mollusca</taxon>
        <taxon>Bivalvia</taxon>
        <taxon>Autobranchia</taxon>
        <taxon>Pteriomorphia</taxon>
        <taxon>Mytilida</taxon>
        <taxon>Mytiloidea</taxon>
        <taxon>Mytilidae</taxon>
        <taxon>Mytilinae</taxon>
        <taxon>Mytilus</taxon>
    </lineage>
</organism>
<keyword evidence="10" id="KW-1185">Reference proteome</keyword>
<dbReference type="EMBL" id="CACVKT020008954">
    <property type="protein sequence ID" value="CAC5418900.1"/>
    <property type="molecule type" value="Genomic_DNA"/>
</dbReference>
<reference evidence="9 10" key="1">
    <citation type="submission" date="2020-06" db="EMBL/GenBank/DDBJ databases">
        <authorList>
            <person name="Li R."/>
            <person name="Bekaert M."/>
        </authorList>
    </citation>
    <scope>NUCLEOTIDE SEQUENCE [LARGE SCALE GENOMIC DNA]</scope>
    <source>
        <strain evidence="10">wild</strain>
    </source>
</reference>
<feature type="domain" description="UTP25 C-terminal" evidence="7">
    <location>
        <begin position="544"/>
        <end position="725"/>
    </location>
</feature>
<dbReference type="FunFam" id="3.40.50.300:FF:001559">
    <property type="entry name" value="U3 small nucleolar RNA-associated protein 25"/>
    <property type="match status" value="1"/>
</dbReference>
<dbReference type="Proteomes" id="UP000507470">
    <property type="component" value="Unassembled WGS sequence"/>
</dbReference>
<feature type="compositionally biased region" description="Acidic residues" evidence="6">
    <location>
        <begin position="85"/>
        <end position="120"/>
    </location>
</feature>
<evidence type="ECO:0000256" key="6">
    <source>
        <dbReference type="SAM" id="MobiDB-lite"/>
    </source>
</evidence>
<dbReference type="GO" id="GO:0034511">
    <property type="term" value="F:U3 snoRNA binding"/>
    <property type="evidence" value="ECO:0007669"/>
    <property type="project" value="InterPro"/>
</dbReference>
<dbReference type="InterPro" id="IPR053939">
    <property type="entry name" value="UTP25_C"/>
</dbReference>
<feature type="region of interest" description="Disordered" evidence="6">
    <location>
        <begin position="1"/>
        <end position="173"/>
    </location>
</feature>
<dbReference type="GO" id="GO:0000462">
    <property type="term" value="P:maturation of SSU-rRNA from tricistronic rRNA transcript (SSU-rRNA, 5.8S rRNA, LSU-rRNA)"/>
    <property type="evidence" value="ECO:0007669"/>
    <property type="project" value="TreeGrafter"/>
</dbReference>
<feature type="compositionally biased region" description="Polar residues" evidence="6">
    <location>
        <begin position="30"/>
        <end position="40"/>
    </location>
</feature>
<gene>
    <name evidence="9" type="ORF">MCOR_51299</name>
</gene>
<feature type="compositionally biased region" description="Acidic residues" evidence="6">
    <location>
        <begin position="154"/>
        <end position="173"/>
    </location>
</feature>
<dbReference type="InterPro" id="IPR027417">
    <property type="entry name" value="P-loop_NTPase"/>
</dbReference>
<dbReference type="PANTHER" id="PTHR12933:SF0">
    <property type="entry name" value="U3 SMALL NUCLEOLAR RNA-ASSOCIATED PROTEIN 25 HOMOLOG"/>
    <property type="match status" value="1"/>
</dbReference>
<evidence type="ECO:0000256" key="1">
    <source>
        <dbReference type="ARBA" id="ARBA00004604"/>
    </source>
</evidence>
<comment type="similarity">
    <text evidence="2">Belongs to the UTP25 family.</text>
</comment>
<proteinExistence type="inferred from homology"/>
<protein>
    <recommendedName>
        <fullName evidence="4">U3 small nucleolar RNA-associated protein 25 homolog</fullName>
    </recommendedName>
    <alternativeName>
        <fullName evidence="5">UTP25 small subunit processor component</fullName>
    </alternativeName>
</protein>
<dbReference type="PANTHER" id="PTHR12933">
    <property type="entry name" value="ORF PROTEIN-RELATED"/>
    <property type="match status" value="1"/>
</dbReference>